<sequence length="130" mass="15446">MKKNMYVDFFKSCRIYFNGEMFEFIGYGGRPMQTKTLSNDEESWINCWETMEKTGISVNPLNGEPDYTCFIDPYYFSDHDYYCFVEYYLDGDEDDGVFHVKSYEFVHPDDTERIAELDKIAKNSQGLYLK</sequence>
<dbReference type="RefSeq" id="WP_185899110.1">
    <property type="nucleotide sequence ID" value="NZ_JACLZK010000002.1"/>
</dbReference>
<accession>A0A842J827</accession>
<dbReference type="EMBL" id="JACLZK010000002">
    <property type="protein sequence ID" value="MBC2883608.1"/>
    <property type="molecule type" value="Genomic_DNA"/>
</dbReference>
<organism evidence="1 2">
    <name type="scientific">Campylobacter massiliensis</name>
    <dbReference type="NCBI Taxonomy" id="2762557"/>
    <lineage>
        <taxon>Bacteria</taxon>
        <taxon>Pseudomonadati</taxon>
        <taxon>Campylobacterota</taxon>
        <taxon>Epsilonproteobacteria</taxon>
        <taxon>Campylobacterales</taxon>
        <taxon>Campylobacteraceae</taxon>
        <taxon>Campylobacter</taxon>
    </lineage>
</organism>
<gene>
    <name evidence="1" type="ORF">H7R39_10165</name>
</gene>
<dbReference type="AlphaFoldDB" id="A0A842J827"/>
<proteinExistence type="predicted"/>
<name>A0A842J827_9BACT</name>
<protein>
    <submittedName>
        <fullName evidence="1">Uncharacterized protein</fullName>
    </submittedName>
</protein>
<evidence type="ECO:0000313" key="2">
    <source>
        <dbReference type="Proteomes" id="UP000552683"/>
    </source>
</evidence>
<evidence type="ECO:0000313" key="1">
    <source>
        <dbReference type="EMBL" id="MBC2883608.1"/>
    </source>
</evidence>
<reference evidence="1 2" key="1">
    <citation type="submission" date="2020-08" db="EMBL/GenBank/DDBJ databases">
        <title>Complete genome and description of Campylobacter massiliensis Marseille-Q3452 sp. nov.</title>
        <authorList>
            <person name="Antezack A."/>
        </authorList>
    </citation>
    <scope>NUCLEOTIDE SEQUENCE [LARGE SCALE GENOMIC DNA]</scope>
    <source>
        <strain evidence="1 2">Marseille-Q3452</strain>
    </source>
</reference>
<dbReference type="Proteomes" id="UP000552683">
    <property type="component" value="Unassembled WGS sequence"/>
</dbReference>
<keyword evidence="2" id="KW-1185">Reference proteome</keyword>
<comment type="caution">
    <text evidence="1">The sequence shown here is derived from an EMBL/GenBank/DDBJ whole genome shotgun (WGS) entry which is preliminary data.</text>
</comment>